<evidence type="ECO:0000256" key="3">
    <source>
        <dbReference type="PROSITE-ProRule" id="PRU00221"/>
    </source>
</evidence>
<dbReference type="InterPro" id="IPR015943">
    <property type="entry name" value="WD40/YVTN_repeat-like_dom_sf"/>
</dbReference>
<organism evidence="5 6">
    <name type="scientific">Nannocystis pusilla</name>
    <dbReference type="NCBI Taxonomy" id="889268"/>
    <lineage>
        <taxon>Bacteria</taxon>
        <taxon>Pseudomonadati</taxon>
        <taxon>Myxococcota</taxon>
        <taxon>Polyangia</taxon>
        <taxon>Nannocystales</taxon>
        <taxon>Nannocystaceae</taxon>
        <taxon>Nannocystis</taxon>
    </lineage>
</organism>
<sequence length="297" mass="31274">MFAADDGAVRWARDAHAGGVLALEWHPQLPLLATAGQDGHARVWSDDGTLHLDLADDAAWVEHLSWSPDGEYLALASGRVVQIVRPSGATVARLEPHPSTVTGLAWNRAGERVATSHYGGVTIWTARTGKVVRKLAWKGSMISLAWSPDGHVVACGEQDASVHFWRLASGEDSRMGGYASKVKSLAWDSRSSMLATSGEPDVIVWDFRGRGPEGSEPIQLPGDDALVNSVAFAPRGLLLASGAANGSVRAWDLANAIAPLVGVGAHEGAISVISWTGGGREFLATDAVGGVALWRLP</sequence>
<keyword evidence="2" id="KW-0677">Repeat</keyword>
<dbReference type="InterPro" id="IPR001680">
    <property type="entry name" value="WD40_rpt"/>
</dbReference>
<dbReference type="SUPFAM" id="SSF50978">
    <property type="entry name" value="WD40 repeat-like"/>
    <property type="match status" value="1"/>
</dbReference>
<dbReference type="Pfam" id="PF12894">
    <property type="entry name" value="ANAPC4_WD40"/>
    <property type="match status" value="1"/>
</dbReference>
<dbReference type="InterPro" id="IPR019775">
    <property type="entry name" value="WD40_repeat_CS"/>
</dbReference>
<comment type="caution">
    <text evidence="5">The sequence shown here is derived from an EMBL/GenBank/DDBJ whole genome shotgun (WGS) entry which is preliminary data.</text>
</comment>
<dbReference type="Pfam" id="PF00400">
    <property type="entry name" value="WD40"/>
    <property type="match status" value="3"/>
</dbReference>
<dbReference type="SMART" id="SM00320">
    <property type="entry name" value="WD40"/>
    <property type="match status" value="7"/>
</dbReference>
<dbReference type="PROSITE" id="PS50082">
    <property type="entry name" value="WD_REPEATS_2"/>
    <property type="match status" value="3"/>
</dbReference>
<dbReference type="PROSITE" id="PS50294">
    <property type="entry name" value="WD_REPEATS_REGION"/>
    <property type="match status" value="2"/>
</dbReference>
<dbReference type="Gene3D" id="2.130.10.10">
    <property type="entry name" value="YVTN repeat-like/Quinoprotein amine dehydrogenase"/>
    <property type="match status" value="2"/>
</dbReference>
<protein>
    <submittedName>
        <fullName evidence="5">WD40 repeat domain-containing protein</fullName>
    </submittedName>
</protein>
<evidence type="ECO:0000256" key="2">
    <source>
        <dbReference type="ARBA" id="ARBA00022737"/>
    </source>
</evidence>
<dbReference type="PANTHER" id="PTHR19848:SF8">
    <property type="entry name" value="F-BOX AND WD REPEAT DOMAIN CONTAINING 7"/>
    <property type="match status" value="1"/>
</dbReference>
<dbReference type="RefSeq" id="WP_224197606.1">
    <property type="nucleotide sequence ID" value="NZ_JAIRAU010000059.1"/>
</dbReference>
<proteinExistence type="predicted"/>
<feature type="repeat" description="WD" evidence="3">
    <location>
        <begin position="13"/>
        <end position="45"/>
    </location>
</feature>
<dbReference type="InterPro" id="IPR024977">
    <property type="entry name" value="Apc4-like_WD40_dom"/>
</dbReference>
<keyword evidence="6" id="KW-1185">Reference proteome</keyword>
<feature type="repeat" description="WD" evidence="3">
    <location>
        <begin position="220"/>
        <end position="253"/>
    </location>
</feature>
<dbReference type="EMBL" id="JAIRAU010000059">
    <property type="protein sequence ID" value="MBZ5715866.1"/>
    <property type="molecule type" value="Genomic_DNA"/>
</dbReference>
<dbReference type="PROSITE" id="PS00678">
    <property type="entry name" value="WD_REPEATS_1"/>
    <property type="match status" value="1"/>
</dbReference>
<dbReference type="Proteomes" id="UP001139031">
    <property type="component" value="Unassembled WGS sequence"/>
</dbReference>
<feature type="repeat" description="WD" evidence="3">
    <location>
        <begin position="143"/>
        <end position="175"/>
    </location>
</feature>
<evidence type="ECO:0000313" key="5">
    <source>
        <dbReference type="EMBL" id="MBZ5715866.1"/>
    </source>
</evidence>
<reference evidence="5" key="1">
    <citation type="submission" date="2021-08" db="EMBL/GenBank/DDBJ databases">
        <authorList>
            <person name="Stevens D.C."/>
        </authorList>
    </citation>
    <scope>NUCLEOTIDE SEQUENCE</scope>
    <source>
        <strain evidence="5">DSM 53165</strain>
    </source>
</reference>
<name>A0ABS7U652_9BACT</name>
<gene>
    <name evidence="5" type="ORF">K7C98_42115</name>
</gene>
<dbReference type="PANTHER" id="PTHR19848">
    <property type="entry name" value="WD40 REPEAT PROTEIN"/>
    <property type="match status" value="1"/>
</dbReference>
<feature type="domain" description="Anaphase-promoting complex subunit 4-like WD40" evidence="4">
    <location>
        <begin position="64"/>
        <end position="138"/>
    </location>
</feature>
<evidence type="ECO:0000313" key="6">
    <source>
        <dbReference type="Proteomes" id="UP001139031"/>
    </source>
</evidence>
<keyword evidence="1 3" id="KW-0853">WD repeat</keyword>
<evidence type="ECO:0000256" key="1">
    <source>
        <dbReference type="ARBA" id="ARBA00022574"/>
    </source>
</evidence>
<evidence type="ECO:0000259" key="4">
    <source>
        <dbReference type="Pfam" id="PF12894"/>
    </source>
</evidence>
<dbReference type="InterPro" id="IPR036322">
    <property type="entry name" value="WD40_repeat_dom_sf"/>
</dbReference>
<accession>A0ABS7U652</accession>